<accession>A0A4Z2GWW1</accession>
<dbReference type="AlphaFoldDB" id="A0A4Z2GWW1"/>
<gene>
    <name evidence="1" type="ORF">EYF80_032018</name>
</gene>
<organism evidence="1 2">
    <name type="scientific">Liparis tanakae</name>
    <name type="common">Tanaka's snailfish</name>
    <dbReference type="NCBI Taxonomy" id="230148"/>
    <lineage>
        <taxon>Eukaryota</taxon>
        <taxon>Metazoa</taxon>
        <taxon>Chordata</taxon>
        <taxon>Craniata</taxon>
        <taxon>Vertebrata</taxon>
        <taxon>Euteleostomi</taxon>
        <taxon>Actinopterygii</taxon>
        <taxon>Neopterygii</taxon>
        <taxon>Teleostei</taxon>
        <taxon>Neoteleostei</taxon>
        <taxon>Acanthomorphata</taxon>
        <taxon>Eupercaria</taxon>
        <taxon>Perciformes</taxon>
        <taxon>Cottioidei</taxon>
        <taxon>Cottales</taxon>
        <taxon>Liparidae</taxon>
        <taxon>Liparis</taxon>
    </lineage>
</organism>
<name>A0A4Z2GWW1_9TELE</name>
<dbReference type="EMBL" id="SRLO01000397">
    <property type="protein sequence ID" value="TNN57740.1"/>
    <property type="molecule type" value="Genomic_DNA"/>
</dbReference>
<evidence type="ECO:0000313" key="1">
    <source>
        <dbReference type="EMBL" id="TNN57740.1"/>
    </source>
</evidence>
<protein>
    <submittedName>
        <fullName evidence="1">Uncharacterized protein</fullName>
    </submittedName>
</protein>
<evidence type="ECO:0000313" key="2">
    <source>
        <dbReference type="Proteomes" id="UP000314294"/>
    </source>
</evidence>
<proteinExistence type="predicted"/>
<comment type="caution">
    <text evidence="1">The sequence shown here is derived from an EMBL/GenBank/DDBJ whole genome shotgun (WGS) entry which is preliminary data.</text>
</comment>
<dbReference type="Proteomes" id="UP000314294">
    <property type="component" value="Unassembled WGS sequence"/>
</dbReference>
<sequence length="198" mass="22174">MPRDHNIPITLSEDINVPAASQKCSGVLAGAKASGLRQRKLPYETYSRHLAVDAFDSPIKIVTFERPPLYDGLSVFKAKSPSRSEQLGSVPRECHRLQFTELSALQLDDMFNGSWRCYSHHVTSAVIKVIFGSPDVLVRNFHKHATEVETPVVWPADVLHRLGFNFALLSFWPHKQPPTTSAGDSCGLHFTNIRRVEL</sequence>
<reference evidence="1 2" key="1">
    <citation type="submission" date="2019-03" db="EMBL/GenBank/DDBJ databases">
        <title>First draft genome of Liparis tanakae, snailfish: a comprehensive survey of snailfish specific genes.</title>
        <authorList>
            <person name="Kim W."/>
            <person name="Song I."/>
            <person name="Jeong J.-H."/>
            <person name="Kim D."/>
            <person name="Kim S."/>
            <person name="Ryu S."/>
            <person name="Song J.Y."/>
            <person name="Lee S.K."/>
        </authorList>
    </citation>
    <scope>NUCLEOTIDE SEQUENCE [LARGE SCALE GENOMIC DNA]</scope>
    <source>
        <tissue evidence="1">Muscle</tissue>
    </source>
</reference>
<keyword evidence="2" id="KW-1185">Reference proteome</keyword>